<dbReference type="OrthoDB" id="6431031at2759"/>
<sequence>MSTLREKQLAVMRLFEGAEQHAGADADVPERDLRLRGLGRLAKNAIFSGFNNVHLEEARELYQILYVAKDLIDLQTLVEQARYLVNEGLLLYALSVAVLHRDDLRGVKLPAYQEQRPDLFVPAETIFHAIKADKKRIGDQPIILNAFETTTKLDPEHQLAYFREDIGINVHHYHWHVVYPVTWNPRAMGKIKDRKGELFYYMHQQMLARYDCERLGVGLQRVIPYHNFDEKIDGYASHLVSFISDSKIFAIRPAGLILQDVNRDDPKVQVEELERWKDRIMQAAHLGVVIDELGQLVPLTVENGIDVLGDLIEASDLSINKTYYGSFHNNLHNLLSLVHDPDGRYKQSIGVLGTTATAVRDPMFFRLHKYVDNMFVEYKLTLPSYQQAELDFPGITVENVEVKATVTNVLNTFMTDDYLELKHGMVQLQGSVKVKYQHIDHEPFSYDIICQNSTQDSKNATVRIFLAPVYDESGHEIPVNEQRRFFIELDKFQVLLIPGLNNITRNSNESVVTSEGSTSHDEVINGAEGGSDADHSYCACGWPEYSLVPRGNRRGMDFALFVMLTDYEEDQVDRLHVVPECKNSTSYCGLQNQKYPDKRAMGFPFDRAIKAKNIEEFLLPNMKLQNIKIQFNV</sequence>
<name>A0A8X6GDH8_TRICU</name>
<evidence type="ECO:0000313" key="13">
    <source>
        <dbReference type="Proteomes" id="UP000887116"/>
    </source>
</evidence>
<evidence type="ECO:0000313" key="12">
    <source>
        <dbReference type="EMBL" id="GFR02626.1"/>
    </source>
</evidence>
<dbReference type="InterPro" id="IPR014756">
    <property type="entry name" value="Ig_E-set"/>
</dbReference>
<dbReference type="Proteomes" id="UP000887116">
    <property type="component" value="Unassembled WGS sequence"/>
</dbReference>
<comment type="subunit">
    <text evidence="3">Tarantula hemocyanin is a 24-chain polymer with seven different chains identified.</text>
</comment>
<evidence type="ECO:0000256" key="8">
    <source>
        <dbReference type="ARBA" id="ARBA00023008"/>
    </source>
</evidence>
<dbReference type="InterPro" id="IPR036697">
    <property type="entry name" value="Hemocyanin_N_sf"/>
</dbReference>
<comment type="caution">
    <text evidence="12">The sequence shown here is derived from an EMBL/GenBank/DDBJ whole genome shotgun (WGS) entry which is preliminary data.</text>
</comment>
<keyword evidence="5" id="KW-0964">Secreted</keyword>
<dbReference type="PROSITE" id="PS00210">
    <property type="entry name" value="HEMOCYANIN_2"/>
    <property type="match status" value="1"/>
</dbReference>
<organism evidence="12 13">
    <name type="scientific">Trichonephila clavata</name>
    <name type="common">Joro spider</name>
    <name type="synonym">Nephila clavata</name>
    <dbReference type="NCBI Taxonomy" id="2740835"/>
    <lineage>
        <taxon>Eukaryota</taxon>
        <taxon>Metazoa</taxon>
        <taxon>Ecdysozoa</taxon>
        <taxon>Arthropoda</taxon>
        <taxon>Chelicerata</taxon>
        <taxon>Arachnida</taxon>
        <taxon>Araneae</taxon>
        <taxon>Araneomorphae</taxon>
        <taxon>Entelegynae</taxon>
        <taxon>Araneoidea</taxon>
        <taxon>Nephilidae</taxon>
        <taxon>Trichonephila</taxon>
    </lineage>
</organism>
<feature type="domain" description="Tyrosinase copper-binding" evidence="11">
    <location>
        <begin position="361"/>
        <end position="372"/>
    </location>
</feature>
<keyword evidence="7" id="KW-0479">Metal-binding</keyword>
<keyword evidence="8" id="KW-0186">Copper</keyword>
<dbReference type="InterPro" id="IPR013788">
    <property type="entry name" value="Hemocyanin/hexamerin"/>
</dbReference>
<dbReference type="SUPFAM" id="SSF48056">
    <property type="entry name" value="Di-copper centre-containing domain"/>
    <property type="match status" value="1"/>
</dbReference>
<keyword evidence="10" id="KW-0325">Glycoprotein</keyword>
<dbReference type="Gene3D" id="1.10.1280.10">
    <property type="entry name" value="Di-copper center containing domain from catechol oxidase"/>
    <property type="match status" value="1"/>
</dbReference>
<keyword evidence="9" id="KW-1015">Disulfide bond</keyword>
<evidence type="ECO:0000256" key="6">
    <source>
        <dbReference type="ARBA" id="ARBA00022621"/>
    </source>
</evidence>
<reference evidence="12" key="1">
    <citation type="submission" date="2020-07" db="EMBL/GenBank/DDBJ databases">
        <title>Multicomponent nature underlies the extraordinary mechanical properties of spider dragline silk.</title>
        <authorList>
            <person name="Kono N."/>
            <person name="Nakamura H."/>
            <person name="Mori M."/>
            <person name="Yoshida Y."/>
            <person name="Ohtoshi R."/>
            <person name="Malay A.D."/>
            <person name="Moran D.A.P."/>
            <person name="Tomita M."/>
            <person name="Numata K."/>
            <person name="Arakawa K."/>
        </authorList>
    </citation>
    <scope>NUCLEOTIDE SEQUENCE</scope>
</reference>
<gene>
    <name evidence="12" type="primary">HCF</name>
    <name evidence="12" type="ORF">TNCT_626101</name>
</gene>
<dbReference type="InterPro" id="IPR005203">
    <property type="entry name" value="Hemocyanin_C"/>
</dbReference>
<evidence type="ECO:0000256" key="9">
    <source>
        <dbReference type="ARBA" id="ARBA00023157"/>
    </source>
</evidence>
<dbReference type="InterPro" id="IPR002227">
    <property type="entry name" value="Tyrosinase_Cu-bd"/>
</dbReference>
<dbReference type="Pfam" id="PF00372">
    <property type="entry name" value="Hemocyanin_M"/>
    <property type="match status" value="1"/>
</dbReference>
<dbReference type="PROSITE" id="PS00498">
    <property type="entry name" value="TYROSINASE_2"/>
    <property type="match status" value="1"/>
</dbReference>
<dbReference type="SUPFAM" id="SSF48050">
    <property type="entry name" value="Hemocyanin, N-terminal domain"/>
    <property type="match status" value="1"/>
</dbReference>
<dbReference type="Pfam" id="PF03723">
    <property type="entry name" value="Hemocyanin_C"/>
    <property type="match status" value="1"/>
</dbReference>
<comment type="function">
    <text evidence="1">Hemocyanins are copper-containing oxygen carriers occurring freely dissolved in the hemolymph of many mollusks and arthropods.</text>
</comment>
<dbReference type="AlphaFoldDB" id="A0A8X6GDH8"/>
<dbReference type="GO" id="GO:0005576">
    <property type="term" value="C:extracellular region"/>
    <property type="evidence" value="ECO:0007669"/>
    <property type="project" value="UniProtKB-SubCell"/>
</dbReference>
<dbReference type="InterPro" id="IPR037020">
    <property type="entry name" value="Hemocyanin_C_sf"/>
</dbReference>
<evidence type="ECO:0000256" key="10">
    <source>
        <dbReference type="ARBA" id="ARBA00023180"/>
    </source>
</evidence>
<dbReference type="Pfam" id="PF03722">
    <property type="entry name" value="Hemocyanin_N"/>
    <property type="match status" value="1"/>
</dbReference>
<dbReference type="EMBL" id="BMAO01025436">
    <property type="protein sequence ID" value="GFR02626.1"/>
    <property type="molecule type" value="Genomic_DNA"/>
</dbReference>
<dbReference type="InterPro" id="IPR008922">
    <property type="entry name" value="Di-copper_centre_dom_sf"/>
</dbReference>
<evidence type="ECO:0000256" key="5">
    <source>
        <dbReference type="ARBA" id="ARBA00022525"/>
    </source>
</evidence>
<dbReference type="SUPFAM" id="SSF81296">
    <property type="entry name" value="E set domains"/>
    <property type="match status" value="1"/>
</dbReference>
<evidence type="ECO:0000256" key="2">
    <source>
        <dbReference type="ARBA" id="ARBA00004239"/>
    </source>
</evidence>
<dbReference type="GO" id="GO:0046872">
    <property type="term" value="F:metal ion binding"/>
    <property type="evidence" value="ECO:0007669"/>
    <property type="project" value="UniProtKB-KW"/>
</dbReference>
<dbReference type="Gene3D" id="1.20.1370.10">
    <property type="entry name" value="Hemocyanin, N-terminal domain"/>
    <property type="match status" value="1"/>
</dbReference>
<evidence type="ECO:0000256" key="4">
    <source>
        <dbReference type="ARBA" id="ARBA00022448"/>
    </source>
</evidence>
<dbReference type="Gene3D" id="2.60.40.1520">
    <property type="entry name" value="Hemocyanin, C-terminal domain"/>
    <property type="match status" value="1"/>
</dbReference>
<dbReference type="PRINTS" id="PR00187">
    <property type="entry name" value="HAEMOCYANIN"/>
</dbReference>
<protein>
    <submittedName>
        <fullName evidence="12">Hemocyanin F chain</fullName>
    </submittedName>
</protein>
<dbReference type="GO" id="GO:0016491">
    <property type="term" value="F:oxidoreductase activity"/>
    <property type="evidence" value="ECO:0007669"/>
    <property type="project" value="InterPro"/>
</dbReference>
<dbReference type="FunFam" id="2.60.40.1520:FF:000001">
    <property type="entry name" value="Hemocyanin subunit 2"/>
    <property type="match status" value="1"/>
</dbReference>
<accession>A0A8X6GDH8</accession>
<dbReference type="PANTHER" id="PTHR11511">
    <property type="entry name" value="LARVAL STORAGE PROTEIN/PHENOLOXIDASE"/>
    <property type="match status" value="1"/>
</dbReference>
<dbReference type="InterPro" id="IPR000896">
    <property type="entry name" value="Hemocyanin/hexamerin_mid_dom"/>
</dbReference>
<proteinExistence type="predicted"/>
<dbReference type="PROSITE" id="PS00209">
    <property type="entry name" value="HEMOCYANIN_1"/>
    <property type="match status" value="1"/>
</dbReference>
<evidence type="ECO:0000256" key="1">
    <source>
        <dbReference type="ARBA" id="ARBA00002958"/>
    </source>
</evidence>
<evidence type="ECO:0000256" key="7">
    <source>
        <dbReference type="ARBA" id="ARBA00022723"/>
    </source>
</evidence>
<dbReference type="GO" id="GO:0005344">
    <property type="term" value="F:oxygen carrier activity"/>
    <property type="evidence" value="ECO:0007669"/>
    <property type="project" value="UniProtKB-KW"/>
</dbReference>
<dbReference type="PANTHER" id="PTHR11511:SF4">
    <property type="entry name" value="PHENOLOXIDASE 2-RELATED"/>
    <property type="match status" value="1"/>
</dbReference>
<evidence type="ECO:0000259" key="11">
    <source>
        <dbReference type="PROSITE" id="PS00498"/>
    </source>
</evidence>
<keyword evidence="4" id="KW-0813">Transport</keyword>
<keyword evidence="6" id="KW-0561">Oxygen transport</keyword>
<evidence type="ECO:0000256" key="3">
    <source>
        <dbReference type="ARBA" id="ARBA00011753"/>
    </source>
</evidence>
<comment type="subcellular location">
    <subcellularLocation>
        <location evidence="2">Secreted</location>
        <location evidence="2">Extracellular space</location>
    </subcellularLocation>
</comment>
<dbReference type="InterPro" id="IPR005204">
    <property type="entry name" value="Hemocyanin_N"/>
</dbReference>
<keyword evidence="13" id="KW-1185">Reference proteome</keyword>